<feature type="compositionally biased region" description="Acidic residues" evidence="1">
    <location>
        <begin position="25"/>
        <end position="41"/>
    </location>
</feature>
<evidence type="ECO:0000313" key="2">
    <source>
        <dbReference type="EMBL" id="ULT91772.1"/>
    </source>
</evidence>
<organism evidence="2 3">
    <name type="scientific">Caenorhabditis briggsae</name>
    <dbReference type="NCBI Taxonomy" id="6238"/>
    <lineage>
        <taxon>Eukaryota</taxon>
        <taxon>Metazoa</taxon>
        <taxon>Ecdysozoa</taxon>
        <taxon>Nematoda</taxon>
        <taxon>Chromadorea</taxon>
        <taxon>Rhabditida</taxon>
        <taxon>Rhabditina</taxon>
        <taxon>Rhabditomorpha</taxon>
        <taxon>Rhabditoidea</taxon>
        <taxon>Rhabditidae</taxon>
        <taxon>Peloderinae</taxon>
        <taxon>Caenorhabditis</taxon>
    </lineage>
</organism>
<sequence>MCESKSSQKKENSLNVYRKGLRDDNDSEESSEENIDDEDDGNNNNSFNPANTATSYMEYVMIKRLRKFIAARKGLHENETLA</sequence>
<name>A0AAE9A5R1_CAEBR</name>
<evidence type="ECO:0000313" key="3">
    <source>
        <dbReference type="Proteomes" id="UP000827892"/>
    </source>
</evidence>
<protein>
    <submittedName>
        <fullName evidence="2">Uncharacterized protein</fullName>
    </submittedName>
</protein>
<dbReference type="EMBL" id="CP090895">
    <property type="protein sequence ID" value="ULT91772.1"/>
    <property type="molecule type" value="Genomic_DNA"/>
</dbReference>
<feature type="compositionally biased region" description="Basic and acidic residues" evidence="1">
    <location>
        <begin position="1"/>
        <end position="12"/>
    </location>
</feature>
<reference evidence="2 3" key="1">
    <citation type="submission" date="2022-02" db="EMBL/GenBank/DDBJ databases">
        <title>Chromosome-level reference genomes for two strains of Caenorhabditis briggsae: an improved platform for comparative genomics.</title>
        <authorList>
            <person name="Stevens L."/>
            <person name="Andersen E.C."/>
        </authorList>
    </citation>
    <scope>NUCLEOTIDE SEQUENCE [LARGE SCALE GENOMIC DNA]</scope>
    <source>
        <strain evidence="2">QX1410_ONT</strain>
        <tissue evidence="2">Whole-organism</tissue>
    </source>
</reference>
<evidence type="ECO:0000256" key="1">
    <source>
        <dbReference type="SAM" id="MobiDB-lite"/>
    </source>
</evidence>
<dbReference type="Proteomes" id="UP000827892">
    <property type="component" value="Chromosome V"/>
</dbReference>
<gene>
    <name evidence="2" type="ORF">L3Y34_009441</name>
</gene>
<feature type="region of interest" description="Disordered" evidence="1">
    <location>
        <begin position="1"/>
        <end position="53"/>
    </location>
</feature>
<dbReference type="AlphaFoldDB" id="A0AAE9A5R1"/>
<proteinExistence type="predicted"/>
<accession>A0AAE9A5R1</accession>